<dbReference type="CDD" id="cd11386">
    <property type="entry name" value="MCP_signal"/>
    <property type="match status" value="1"/>
</dbReference>
<evidence type="ECO:0000256" key="4">
    <source>
        <dbReference type="SAM" id="Coils"/>
    </source>
</evidence>
<protein>
    <submittedName>
        <fullName evidence="8">Methyl-accepting chemotaxis protein</fullName>
    </submittedName>
</protein>
<keyword evidence="1" id="KW-0488">Methylation</keyword>
<dbReference type="Pfam" id="PF12729">
    <property type="entry name" value="4HB_MCP_1"/>
    <property type="match status" value="1"/>
</dbReference>
<proteinExistence type="inferred from homology"/>
<keyword evidence="3" id="KW-0807">Transducer</keyword>
<dbReference type="PRINTS" id="PR00260">
    <property type="entry name" value="CHEMTRNSDUCR"/>
</dbReference>
<dbReference type="InterPro" id="IPR004089">
    <property type="entry name" value="MCPsignal_dom"/>
</dbReference>
<keyword evidence="5" id="KW-0812">Transmembrane</keyword>
<dbReference type="Proteomes" id="UP001268089">
    <property type="component" value="Unassembled WGS sequence"/>
</dbReference>
<feature type="domain" description="HAMP" evidence="7">
    <location>
        <begin position="210"/>
        <end position="263"/>
    </location>
</feature>
<evidence type="ECO:0000256" key="2">
    <source>
        <dbReference type="ARBA" id="ARBA00029447"/>
    </source>
</evidence>
<dbReference type="InterPro" id="IPR051310">
    <property type="entry name" value="MCP_chemotaxis"/>
</dbReference>
<dbReference type="SUPFAM" id="SSF58104">
    <property type="entry name" value="Methyl-accepting chemotaxis protein (MCP) signaling domain"/>
    <property type="match status" value="1"/>
</dbReference>
<evidence type="ECO:0000313" key="8">
    <source>
        <dbReference type="EMBL" id="MDR7308748.1"/>
    </source>
</evidence>
<evidence type="ECO:0000256" key="5">
    <source>
        <dbReference type="SAM" id="Phobius"/>
    </source>
</evidence>
<accession>A0ABU1ZTM3</accession>
<dbReference type="InterPro" id="IPR004090">
    <property type="entry name" value="Chemotax_Me-accpt_rcpt"/>
</dbReference>
<evidence type="ECO:0000313" key="9">
    <source>
        <dbReference type="Proteomes" id="UP001268089"/>
    </source>
</evidence>
<feature type="domain" description="Methyl-accepting transducer" evidence="6">
    <location>
        <begin position="268"/>
        <end position="497"/>
    </location>
</feature>
<gene>
    <name evidence="8" type="ORF">J2X15_004070</name>
</gene>
<dbReference type="CDD" id="cd19411">
    <property type="entry name" value="MCP2201-like_sensor"/>
    <property type="match status" value="1"/>
</dbReference>
<comment type="caution">
    <text evidence="8">The sequence shown here is derived from an EMBL/GenBank/DDBJ whole genome shotgun (WGS) entry which is preliminary data.</text>
</comment>
<keyword evidence="5" id="KW-0472">Membrane</keyword>
<evidence type="ECO:0000259" key="7">
    <source>
        <dbReference type="PROSITE" id="PS50885"/>
    </source>
</evidence>
<dbReference type="SMART" id="SM00283">
    <property type="entry name" value="MA"/>
    <property type="match status" value="1"/>
</dbReference>
<dbReference type="PANTHER" id="PTHR43531:SF14">
    <property type="entry name" value="METHYL-ACCEPTING CHEMOTAXIS PROTEIN I-RELATED"/>
    <property type="match status" value="1"/>
</dbReference>
<name>A0ABU1ZTM3_9BURK</name>
<dbReference type="InterPro" id="IPR047347">
    <property type="entry name" value="YvaQ-like_sensor"/>
</dbReference>
<keyword evidence="4" id="KW-0175">Coiled coil</keyword>
<dbReference type="SMART" id="SM00304">
    <property type="entry name" value="HAMP"/>
    <property type="match status" value="1"/>
</dbReference>
<feature type="coiled-coil region" evidence="4">
    <location>
        <begin position="81"/>
        <end position="108"/>
    </location>
</feature>
<dbReference type="EMBL" id="JAVDXO010000014">
    <property type="protein sequence ID" value="MDR7308748.1"/>
    <property type="molecule type" value="Genomic_DNA"/>
</dbReference>
<dbReference type="PROSITE" id="PS50111">
    <property type="entry name" value="CHEMOTAXIS_TRANSDUC_2"/>
    <property type="match status" value="1"/>
</dbReference>
<keyword evidence="9" id="KW-1185">Reference proteome</keyword>
<evidence type="ECO:0000256" key="3">
    <source>
        <dbReference type="PROSITE-ProRule" id="PRU00284"/>
    </source>
</evidence>
<sequence length="517" mass="55225">MNMYSFRIGTRLGIGFGLVFLLLLSSIGVGAWRLQELSTVTRRLATVDKDKYDLAAQWHDGIDLNWTRTRAALLDPDTNQVMVWQKEMEATSQQIDAAKKKLEALTDGVEARELMAAIAKAREAYRSPRSELIKRHLAGEDVRTAVAEQLEPLAKAYVAEIQRLKIYQNDVYENALLEAEEDARQGQIVVVCIGVATLLLGVGIAWRLTRSIVNPICEATSAAECIANGVLDGDIPAPHGRDESAQLLRALERMQTGLASLVQKVREGAESVSIASSEISQGNFDLSGRTENQASALQQTASSMSDLSTTVRLNAENAQSANALAYAASRVAGDGGAAMADVVKTMKEINQSSGEISEIVGVIEGIAFQTNILALNAAVEAARAGEHGRGFAVVASEVRSLAGRSAQAAREIKSLIGTSVKNVDRGSSLVDRAGATMLEVIESIRKVTEIVGEISRASEAQRVGVLHIEQAIVQMDQSTQQNAALVEEMAAAASSLNGQAQQLLGAAGVFVLRLAPH</sequence>
<dbReference type="Pfam" id="PF00672">
    <property type="entry name" value="HAMP"/>
    <property type="match status" value="1"/>
</dbReference>
<dbReference type="InterPro" id="IPR024478">
    <property type="entry name" value="HlyB_4HB_MCP"/>
</dbReference>
<dbReference type="InterPro" id="IPR003660">
    <property type="entry name" value="HAMP_dom"/>
</dbReference>
<comment type="similarity">
    <text evidence="2">Belongs to the methyl-accepting chemotaxis (MCP) protein family.</text>
</comment>
<dbReference type="PANTHER" id="PTHR43531">
    <property type="entry name" value="PROTEIN ICFG"/>
    <property type="match status" value="1"/>
</dbReference>
<organism evidence="8 9">
    <name type="scientific">Rhodoferax saidenbachensis</name>
    <dbReference type="NCBI Taxonomy" id="1484693"/>
    <lineage>
        <taxon>Bacteria</taxon>
        <taxon>Pseudomonadati</taxon>
        <taxon>Pseudomonadota</taxon>
        <taxon>Betaproteobacteria</taxon>
        <taxon>Burkholderiales</taxon>
        <taxon>Comamonadaceae</taxon>
        <taxon>Rhodoferax</taxon>
    </lineage>
</organism>
<dbReference type="Gene3D" id="1.10.287.950">
    <property type="entry name" value="Methyl-accepting chemotaxis protein"/>
    <property type="match status" value="1"/>
</dbReference>
<feature type="transmembrane region" description="Helical" evidence="5">
    <location>
        <begin position="12"/>
        <end position="34"/>
    </location>
</feature>
<keyword evidence="5" id="KW-1133">Transmembrane helix</keyword>
<evidence type="ECO:0000259" key="6">
    <source>
        <dbReference type="PROSITE" id="PS50111"/>
    </source>
</evidence>
<evidence type="ECO:0000256" key="1">
    <source>
        <dbReference type="ARBA" id="ARBA00022481"/>
    </source>
</evidence>
<reference evidence="8 9" key="1">
    <citation type="submission" date="2023-07" db="EMBL/GenBank/DDBJ databases">
        <title>Sorghum-associated microbial communities from plants grown in Nebraska, USA.</title>
        <authorList>
            <person name="Schachtman D."/>
        </authorList>
    </citation>
    <scope>NUCLEOTIDE SEQUENCE [LARGE SCALE GENOMIC DNA]</scope>
    <source>
        <strain evidence="8 9">BE308</strain>
    </source>
</reference>
<dbReference type="PROSITE" id="PS50885">
    <property type="entry name" value="HAMP"/>
    <property type="match status" value="1"/>
</dbReference>
<dbReference type="Pfam" id="PF00015">
    <property type="entry name" value="MCPsignal"/>
    <property type="match status" value="1"/>
</dbReference>